<dbReference type="InterPro" id="IPR019793">
    <property type="entry name" value="Peroxidases_heam-ligand_BS"/>
</dbReference>
<feature type="region of interest" description="Disordered" evidence="7">
    <location>
        <begin position="153"/>
        <end position="293"/>
    </location>
</feature>
<keyword evidence="3" id="KW-0479">Metal-binding</keyword>
<evidence type="ECO:0000256" key="1">
    <source>
        <dbReference type="ARBA" id="ARBA00022559"/>
    </source>
</evidence>
<comment type="similarity">
    <text evidence="6">Belongs to the peroxidase family.</text>
</comment>
<dbReference type="PRINTS" id="PR00458">
    <property type="entry name" value="PEROXIDASE"/>
</dbReference>
<feature type="compositionally biased region" description="Low complexity" evidence="7">
    <location>
        <begin position="252"/>
        <end position="264"/>
    </location>
</feature>
<evidence type="ECO:0000256" key="4">
    <source>
        <dbReference type="ARBA" id="ARBA00023002"/>
    </source>
</evidence>
<dbReference type="GO" id="GO:0000302">
    <property type="term" value="P:response to reactive oxygen species"/>
    <property type="evidence" value="ECO:0007669"/>
    <property type="project" value="TreeGrafter"/>
</dbReference>
<dbReference type="EMBL" id="CAICTM010000160">
    <property type="protein sequence ID" value="CAB9503287.1"/>
    <property type="molecule type" value="Genomic_DNA"/>
</dbReference>
<dbReference type="InterPro" id="IPR010255">
    <property type="entry name" value="Haem_peroxidase_sf"/>
</dbReference>
<feature type="compositionally biased region" description="Low complexity" evidence="7">
    <location>
        <begin position="325"/>
        <end position="344"/>
    </location>
</feature>
<dbReference type="Pfam" id="PF00141">
    <property type="entry name" value="peroxidase"/>
    <property type="match status" value="1"/>
</dbReference>
<feature type="compositionally biased region" description="Polar residues" evidence="7">
    <location>
        <begin position="198"/>
        <end position="218"/>
    </location>
</feature>
<dbReference type="PROSITE" id="PS50873">
    <property type="entry name" value="PEROXIDASE_4"/>
    <property type="match status" value="1"/>
</dbReference>
<keyword evidence="10" id="KW-1185">Reference proteome</keyword>
<dbReference type="PANTHER" id="PTHR31356:SF36">
    <property type="entry name" value="L-ASCORBATE PEROXIDASE 3"/>
    <property type="match status" value="1"/>
</dbReference>
<evidence type="ECO:0000256" key="2">
    <source>
        <dbReference type="ARBA" id="ARBA00022617"/>
    </source>
</evidence>
<dbReference type="AlphaFoldDB" id="A0A9N8DIE3"/>
<evidence type="ECO:0000313" key="10">
    <source>
        <dbReference type="Proteomes" id="UP001153069"/>
    </source>
</evidence>
<dbReference type="InterPro" id="IPR044831">
    <property type="entry name" value="Ccp1-like"/>
</dbReference>
<dbReference type="CDD" id="cd00314">
    <property type="entry name" value="plant_peroxidase_like"/>
    <property type="match status" value="1"/>
</dbReference>
<evidence type="ECO:0000259" key="8">
    <source>
        <dbReference type="PROSITE" id="PS50873"/>
    </source>
</evidence>
<sequence>MAVQVSAEGSVDTDKACYLLGESIMIKFQTDDPEEDDWVGIYHFDASNGDAEPSMWLWTCGTQKCWGKANRGRLTFGGTGAIADYEDEWPLDHGTYVAVLARNAAEDDASGYDVYAYSEVFRVKGYDGQCGVSESPALSPQFTSFSPITGVPMTMDPTGETPVAPPNLGYPTTADYTVPPTNSELPSSRPSTSYYPSMNPSGKPSSTGYTIPPTNSEVPSSRPSTSYYPSRNPSGRPSSTGYTVPPTNSEVPSSRPSTSYYPSRTHLEDSTPNPSHVPSSYPTTSTIPSSYNPYATTKGPLPYAATPLPKPPMSLTPTIYPTVKPGSTAPSTSSRPSYYPNSNPVAATDEPSTRPSMGPSNYSPTYDSTETPATESMDSMASVIAAAKQDVGQLIIAQPSLSALFLRLTFHDCLGGCNGCINLANRDNRMLNIAIDILEPCVQKYEPYGLSRPDIWVLASSVGVELAMPDTAFVAIPFKTYGRKSCDPADIIEGPNPVFCDPNLGTDDLLAFFRAHFGFSPQETAAILGAHTIGVMHRESLGYDSPNGWTVDNDVFNNGYYRELVGAGRTIREQYTRAANWKQKFIDNRGMEEGVPNVFQWEGYPNQKKIVMTNADIALVRQLHAGNKAANGKVACQFVPRSGNEPTCPMARSDLFVEMVRYRNDNHAFLEDFREAFIKLTMTGYLVDPYGCDSDGICGLIRVPI</sequence>
<keyword evidence="5" id="KW-0408">Iron</keyword>
<feature type="compositionally biased region" description="Low complexity" evidence="7">
    <location>
        <begin position="278"/>
        <end position="293"/>
    </location>
</feature>
<dbReference type="PROSITE" id="PS00435">
    <property type="entry name" value="PEROXIDASE_1"/>
    <property type="match status" value="1"/>
</dbReference>
<feature type="region of interest" description="Disordered" evidence="7">
    <location>
        <begin position="318"/>
        <end position="373"/>
    </location>
</feature>
<dbReference type="Gene3D" id="1.10.520.10">
    <property type="match status" value="1"/>
</dbReference>
<dbReference type="OrthoDB" id="48879at2759"/>
<feature type="compositionally biased region" description="Low complexity" evidence="7">
    <location>
        <begin position="219"/>
        <end position="234"/>
    </location>
</feature>
<dbReference type="GO" id="GO:0046872">
    <property type="term" value="F:metal ion binding"/>
    <property type="evidence" value="ECO:0007669"/>
    <property type="project" value="UniProtKB-KW"/>
</dbReference>
<dbReference type="GO" id="GO:0020037">
    <property type="term" value="F:heme binding"/>
    <property type="evidence" value="ECO:0007669"/>
    <property type="project" value="InterPro"/>
</dbReference>
<feature type="domain" description="Plant heme peroxidase family profile" evidence="8">
    <location>
        <begin position="356"/>
        <end position="702"/>
    </location>
</feature>
<evidence type="ECO:0000313" key="9">
    <source>
        <dbReference type="EMBL" id="CAB9503287.1"/>
    </source>
</evidence>
<comment type="caution">
    <text evidence="9">The sequence shown here is derived from an EMBL/GenBank/DDBJ whole genome shotgun (WGS) entry which is preliminary data.</text>
</comment>
<proteinExistence type="inferred from homology"/>
<dbReference type="PANTHER" id="PTHR31356">
    <property type="entry name" value="THYLAKOID LUMENAL 29 KDA PROTEIN, CHLOROPLASTIC-RELATED"/>
    <property type="match status" value="1"/>
</dbReference>
<protein>
    <submittedName>
        <fullName evidence="9">C peroxidase, mitochondrial</fullName>
    </submittedName>
</protein>
<gene>
    <name evidence="9" type="ORF">SEMRO_161_G072520.1</name>
</gene>
<evidence type="ECO:0000256" key="7">
    <source>
        <dbReference type="SAM" id="MobiDB-lite"/>
    </source>
</evidence>
<keyword evidence="1 9" id="KW-0575">Peroxidase</keyword>
<dbReference type="GO" id="GO:0034599">
    <property type="term" value="P:cellular response to oxidative stress"/>
    <property type="evidence" value="ECO:0007669"/>
    <property type="project" value="InterPro"/>
</dbReference>
<dbReference type="Proteomes" id="UP001153069">
    <property type="component" value="Unassembled WGS sequence"/>
</dbReference>
<dbReference type="PROSITE" id="PS00436">
    <property type="entry name" value="PEROXIDASE_2"/>
    <property type="match status" value="1"/>
</dbReference>
<dbReference type="Gene3D" id="1.10.420.10">
    <property type="entry name" value="Peroxidase, domain 2"/>
    <property type="match status" value="1"/>
</dbReference>
<evidence type="ECO:0000256" key="3">
    <source>
        <dbReference type="ARBA" id="ARBA00022723"/>
    </source>
</evidence>
<dbReference type="SUPFAM" id="SSF48113">
    <property type="entry name" value="Heme-dependent peroxidases"/>
    <property type="match status" value="1"/>
</dbReference>
<dbReference type="InterPro" id="IPR019794">
    <property type="entry name" value="Peroxidases_AS"/>
</dbReference>
<reference evidence="9" key="1">
    <citation type="submission" date="2020-06" db="EMBL/GenBank/DDBJ databases">
        <authorList>
            <consortium name="Plant Systems Biology data submission"/>
        </authorList>
    </citation>
    <scope>NUCLEOTIDE SEQUENCE</scope>
    <source>
        <strain evidence="9">D6</strain>
    </source>
</reference>
<organism evidence="9 10">
    <name type="scientific">Seminavis robusta</name>
    <dbReference type="NCBI Taxonomy" id="568900"/>
    <lineage>
        <taxon>Eukaryota</taxon>
        <taxon>Sar</taxon>
        <taxon>Stramenopiles</taxon>
        <taxon>Ochrophyta</taxon>
        <taxon>Bacillariophyta</taxon>
        <taxon>Bacillariophyceae</taxon>
        <taxon>Bacillariophycidae</taxon>
        <taxon>Naviculales</taxon>
        <taxon>Naviculaceae</taxon>
        <taxon>Seminavis</taxon>
    </lineage>
</organism>
<name>A0A9N8DIE3_9STRA</name>
<feature type="compositionally biased region" description="Low complexity" evidence="7">
    <location>
        <begin position="186"/>
        <end position="197"/>
    </location>
</feature>
<dbReference type="GO" id="GO:0042744">
    <property type="term" value="P:hydrogen peroxide catabolic process"/>
    <property type="evidence" value="ECO:0007669"/>
    <property type="project" value="TreeGrafter"/>
</dbReference>
<feature type="compositionally biased region" description="Polar residues" evidence="7">
    <location>
        <begin position="235"/>
        <end position="251"/>
    </location>
</feature>
<feature type="compositionally biased region" description="Polar residues" evidence="7">
    <location>
        <begin position="353"/>
        <end position="373"/>
    </location>
</feature>
<keyword evidence="4" id="KW-0560">Oxidoreductase</keyword>
<accession>A0A9N8DIE3</accession>
<evidence type="ECO:0000256" key="5">
    <source>
        <dbReference type="ARBA" id="ARBA00023004"/>
    </source>
</evidence>
<keyword evidence="2" id="KW-0349">Heme</keyword>
<evidence type="ECO:0000256" key="6">
    <source>
        <dbReference type="RuleBase" id="RU004241"/>
    </source>
</evidence>
<dbReference type="GO" id="GO:0004601">
    <property type="term" value="F:peroxidase activity"/>
    <property type="evidence" value="ECO:0007669"/>
    <property type="project" value="UniProtKB-KW"/>
</dbReference>
<dbReference type="InterPro" id="IPR002016">
    <property type="entry name" value="Haem_peroxidase"/>
</dbReference>